<protein>
    <submittedName>
        <fullName evidence="1">Uncharacterized protein</fullName>
    </submittedName>
</protein>
<dbReference type="EMBL" id="MHLW01000032">
    <property type="protein sequence ID" value="OGZ17550.1"/>
    <property type="molecule type" value="Genomic_DNA"/>
</dbReference>
<sequence length="65" mass="7211">MMFISGVVGLLIAMAIKSSLKSLLYMSSRPGLLRPGLLRPGLLRSKKQPPPWRGIVFVEIKSINF</sequence>
<dbReference type="Proteomes" id="UP000178893">
    <property type="component" value="Unassembled WGS sequence"/>
</dbReference>
<name>A0A1G2DX37_9BACT</name>
<dbReference type="AlphaFoldDB" id="A0A1G2DX37"/>
<accession>A0A1G2DX37</accession>
<gene>
    <name evidence="1" type="ORF">A2V72_01395</name>
</gene>
<proteinExistence type="predicted"/>
<reference evidence="1 2" key="1">
    <citation type="journal article" date="2016" name="Nat. Commun.">
        <title>Thousands of microbial genomes shed light on interconnected biogeochemical processes in an aquifer system.</title>
        <authorList>
            <person name="Anantharaman K."/>
            <person name="Brown C.T."/>
            <person name="Hug L.A."/>
            <person name="Sharon I."/>
            <person name="Castelle C.J."/>
            <person name="Probst A.J."/>
            <person name="Thomas B.C."/>
            <person name="Singh A."/>
            <person name="Wilkins M.J."/>
            <person name="Karaoz U."/>
            <person name="Brodie E.L."/>
            <person name="Williams K.H."/>
            <person name="Hubbard S.S."/>
            <person name="Banfield J.F."/>
        </authorList>
    </citation>
    <scope>NUCLEOTIDE SEQUENCE [LARGE SCALE GENOMIC DNA]</scope>
</reference>
<evidence type="ECO:0000313" key="2">
    <source>
        <dbReference type="Proteomes" id="UP000178893"/>
    </source>
</evidence>
<comment type="caution">
    <text evidence="1">The sequence shown here is derived from an EMBL/GenBank/DDBJ whole genome shotgun (WGS) entry which is preliminary data.</text>
</comment>
<evidence type="ECO:0000313" key="1">
    <source>
        <dbReference type="EMBL" id="OGZ17550.1"/>
    </source>
</evidence>
<organism evidence="1 2">
    <name type="scientific">Candidatus Nealsonbacteria bacterium RBG_13_37_56</name>
    <dbReference type="NCBI Taxonomy" id="1801661"/>
    <lineage>
        <taxon>Bacteria</taxon>
        <taxon>Candidatus Nealsoniibacteriota</taxon>
    </lineage>
</organism>